<organism evidence="1 2">
    <name type="scientific">Celerinatantimonas yamalensis</name>
    <dbReference type="NCBI Taxonomy" id="559956"/>
    <lineage>
        <taxon>Bacteria</taxon>
        <taxon>Pseudomonadati</taxon>
        <taxon>Pseudomonadota</taxon>
        <taxon>Gammaproteobacteria</taxon>
        <taxon>Celerinatantimonadaceae</taxon>
        <taxon>Celerinatantimonas</taxon>
    </lineage>
</organism>
<accession>A0ABW9GD98</accession>
<evidence type="ECO:0000313" key="1">
    <source>
        <dbReference type="EMBL" id="MFM2486798.1"/>
    </source>
</evidence>
<keyword evidence="2" id="KW-1185">Reference proteome</keyword>
<sequence length="61" mass="6975">MTQEKMNYLQMIKGMEAQVEQGLLEVLLPDDLPQMGGYGANRITKRRRGSQDMTYSIAPRD</sequence>
<dbReference type="EMBL" id="JBEQCT010000011">
    <property type="protein sequence ID" value="MFM2486798.1"/>
    <property type="molecule type" value="Genomic_DNA"/>
</dbReference>
<dbReference type="Proteomes" id="UP001629953">
    <property type="component" value="Unassembled WGS sequence"/>
</dbReference>
<protein>
    <recommendedName>
        <fullName evidence="3">Mutator family transposase</fullName>
    </recommendedName>
</protein>
<name>A0ABW9GD98_9GAMM</name>
<reference evidence="1 2" key="1">
    <citation type="journal article" date="2013" name="Int. J. Syst. Evol. Microbiol.">
        <title>Celerinatantimonas yamalensis sp. nov., a cold-adapted diazotrophic bacterium from a cold permafrost brine.</title>
        <authorList>
            <person name="Shcherbakova V."/>
            <person name="Chuvilskaya N."/>
            <person name="Rivkina E."/>
            <person name="Demidov N."/>
            <person name="Uchaeva V."/>
            <person name="Suetin S."/>
            <person name="Suzina N."/>
            <person name="Gilichinsky D."/>
        </authorList>
    </citation>
    <scope>NUCLEOTIDE SEQUENCE [LARGE SCALE GENOMIC DNA]</scope>
    <source>
        <strain evidence="1 2">C7</strain>
    </source>
</reference>
<gene>
    <name evidence="1" type="ORF">ABUE30_17335</name>
</gene>
<evidence type="ECO:0000313" key="2">
    <source>
        <dbReference type="Proteomes" id="UP001629953"/>
    </source>
</evidence>
<comment type="caution">
    <text evidence="1">The sequence shown here is derived from an EMBL/GenBank/DDBJ whole genome shotgun (WGS) entry which is preliminary data.</text>
</comment>
<proteinExistence type="predicted"/>
<evidence type="ECO:0008006" key="3">
    <source>
        <dbReference type="Google" id="ProtNLM"/>
    </source>
</evidence>
<dbReference type="RefSeq" id="WP_408625096.1">
    <property type="nucleotide sequence ID" value="NZ_JBEQCT010000011.1"/>
</dbReference>